<proteinExistence type="predicted"/>
<evidence type="ECO:0000256" key="1">
    <source>
        <dbReference type="ARBA" id="ARBA00004196"/>
    </source>
</evidence>
<sequence>MPQSGRSPTVTTLPALIGFGARRLGARALANVALLLWKRPVSGVPARVLFAPETLAEADPAVAADIYAGVFALAGDVVDVSGGSPFLMRPPSEAWARALHGFTWLHHLEANATELSHSNARALFDEWLAARGEADPVSDEMEVVAERLAVWLVQSPLLLNGAEAAFRQRYMRAIARHMRQLERAVVLSPKGMQRLLGAATLGIAGAVIADQAKLLRWALGVVADELPGNVLADGGHASRSPEALVKVLEVLIPLSEALARRQLPTPPPLRDAIDRMMPMVRFFRHGDGGLAHFHGAGHVSAATVEAVLAYDDVAGQPAANARYTGFQRIEAGASAVIFDTGRVPPPAHSLHAHASALAFEFSHGPHRLVVNCGALDRVRPEWEGAARTTAAQSSLVVAETSSARILERWPLAGWLGALLYRGPRSVEVEREKLTARAVHDGYRRPFGLLHERRLTLSEDGLWLEGEDRLVGRERLAGMPFEVRFHLDPDVKVRVERTRKRALFSLPDGAIWLFGLDQGPPISVEESIVLSGPRRARRTVQLVMAGNTLTDDTVRWHIARHAAPLDNDAGNANKSDTP</sequence>
<gene>
    <name evidence="3" type="ORF">JCR33_18185</name>
</gene>
<organism evidence="3 4">
    <name type="scientific">Acuticoccus mangrovi</name>
    <dbReference type="NCBI Taxonomy" id="2796142"/>
    <lineage>
        <taxon>Bacteria</taxon>
        <taxon>Pseudomonadati</taxon>
        <taxon>Pseudomonadota</taxon>
        <taxon>Alphaproteobacteria</taxon>
        <taxon>Hyphomicrobiales</taxon>
        <taxon>Amorphaceae</taxon>
        <taxon>Acuticoccus</taxon>
    </lineage>
</organism>
<evidence type="ECO:0000313" key="4">
    <source>
        <dbReference type="Proteomes" id="UP000609531"/>
    </source>
</evidence>
<evidence type="ECO:0000313" key="3">
    <source>
        <dbReference type="EMBL" id="MBJ3777640.1"/>
    </source>
</evidence>
<comment type="subcellular location">
    <subcellularLocation>
        <location evidence="1">Cell envelope</location>
    </subcellularLocation>
</comment>
<feature type="domain" description="Heparinase II/III-like C-terminal" evidence="2">
    <location>
        <begin position="316"/>
        <end position="555"/>
    </location>
</feature>
<reference evidence="3" key="1">
    <citation type="submission" date="2020-12" db="EMBL/GenBank/DDBJ databases">
        <title>Bacterial taxonomy.</title>
        <authorList>
            <person name="Pan X."/>
        </authorList>
    </citation>
    <scope>NUCLEOTIDE SEQUENCE</scope>
    <source>
        <strain evidence="3">B2012</strain>
    </source>
</reference>
<evidence type="ECO:0000259" key="2">
    <source>
        <dbReference type="Pfam" id="PF07940"/>
    </source>
</evidence>
<dbReference type="Proteomes" id="UP000609531">
    <property type="component" value="Unassembled WGS sequence"/>
</dbReference>
<protein>
    <submittedName>
        <fullName evidence="3">Heparinase II/III family protein</fullName>
    </submittedName>
</protein>
<dbReference type="EMBL" id="JAEKJA010000018">
    <property type="protein sequence ID" value="MBJ3777640.1"/>
    <property type="molecule type" value="Genomic_DNA"/>
</dbReference>
<keyword evidence="4" id="KW-1185">Reference proteome</keyword>
<dbReference type="GO" id="GO:0030313">
    <property type="term" value="C:cell envelope"/>
    <property type="evidence" value="ECO:0007669"/>
    <property type="project" value="UniProtKB-SubCell"/>
</dbReference>
<dbReference type="InterPro" id="IPR012480">
    <property type="entry name" value="Hepar_II_III_C"/>
</dbReference>
<dbReference type="Gene3D" id="2.70.98.70">
    <property type="match status" value="1"/>
</dbReference>
<dbReference type="AlphaFoldDB" id="A0A934MI72"/>
<dbReference type="RefSeq" id="WP_198883543.1">
    <property type="nucleotide sequence ID" value="NZ_JAEKJA010000018.1"/>
</dbReference>
<name>A0A934MI72_9HYPH</name>
<dbReference type="InterPro" id="IPR008929">
    <property type="entry name" value="Chondroitin_lyas"/>
</dbReference>
<dbReference type="Gene3D" id="1.50.10.100">
    <property type="entry name" value="Chondroitin AC/alginate lyase"/>
    <property type="match status" value="1"/>
</dbReference>
<accession>A0A934MI72</accession>
<dbReference type="Pfam" id="PF07940">
    <property type="entry name" value="Hepar_II_III_C"/>
    <property type="match status" value="1"/>
</dbReference>
<dbReference type="GO" id="GO:0016829">
    <property type="term" value="F:lyase activity"/>
    <property type="evidence" value="ECO:0007669"/>
    <property type="project" value="InterPro"/>
</dbReference>
<comment type="caution">
    <text evidence="3">The sequence shown here is derived from an EMBL/GenBank/DDBJ whole genome shotgun (WGS) entry which is preliminary data.</text>
</comment>